<proteinExistence type="predicted"/>
<dbReference type="AlphaFoldDB" id="A0A4U2Y9R8"/>
<name>A0A4U2Y9R8_9BACL</name>
<dbReference type="OrthoDB" id="6197054at2"/>
<feature type="domain" description="Transposase IS204/IS1001/IS1096/IS1165 DDE" evidence="1">
    <location>
        <begin position="9"/>
        <end position="48"/>
    </location>
</feature>
<keyword evidence="3" id="KW-1185">Reference proteome</keyword>
<gene>
    <name evidence="2" type="ORF">E8L90_19455</name>
</gene>
<dbReference type="RefSeq" id="WP_137030896.1">
    <property type="nucleotide sequence ID" value="NZ_SZNK01000001.1"/>
</dbReference>
<dbReference type="InterPro" id="IPR002560">
    <property type="entry name" value="Transposase_DDE"/>
</dbReference>
<dbReference type="Pfam" id="PF01610">
    <property type="entry name" value="DDE_Tnp_ISL3"/>
    <property type="match status" value="1"/>
</dbReference>
<evidence type="ECO:0000259" key="1">
    <source>
        <dbReference type="Pfam" id="PF01610"/>
    </source>
</evidence>
<evidence type="ECO:0000313" key="3">
    <source>
        <dbReference type="Proteomes" id="UP000307841"/>
    </source>
</evidence>
<dbReference type="EMBL" id="SZNK01000001">
    <property type="protein sequence ID" value="TKI57456.1"/>
    <property type="molecule type" value="Genomic_DNA"/>
</dbReference>
<sequence>MYEYVAKLLTGAKLYFPNVEITYDKFHAMKIVNTAVDETRRKEQRTKSSRYSW</sequence>
<dbReference type="Proteomes" id="UP000307841">
    <property type="component" value="Unassembled WGS sequence"/>
</dbReference>
<organism evidence="2 3">
    <name type="scientific">Brevibacillus antibioticus</name>
    <dbReference type="NCBI Taxonomy" id="2570228"/>
    <lineage>
        <taxon>Bacteria</taxon>
        <taxon>Bacillati</taxon>
        <taxon>Bacillota</taxon>
        <taxon>Bacilli</taxon>
        <taxon>Bacillales</taxon>
        <taxon>Paenibacillaceae</taxon>
        <taxon>Brevibacillus</taxon>
    </lineage>
</organism>
<accession>A0A4U2Y9R8</accession>
<comment type="caution">
    <text evidence="2">The sequence shown here is derived from an EMBL/GenBank/DDBJ whole genome shotgun (WGS) entry which is preliminary data.</text>
</comment>
<reference evidence="2 3" key="1">
    <citation type="submission" date="2019-04" db="EMBL/GenBank/DDBJ databases">
        <title>Whole genome sequencing of Brevibacillus sp. TGS2-1.</title>
        <authorList>
            <person name="Choi A."/>
        </authorList>
    </citation>
    <scope>NUCLEOTIDE SEQUENCE [LARGE SCALE GENOMIC DNA]</scope>
    <source>
        <strain evidence="2 3">TGS2-1</strain>
    </source>
</reference>
<evidence type="ECO:0000313" key="2">
    <source>
        <dbReference type="EMBL" id="TKI57456.1"/>
    </source>
</evidence>
<protein>
    <submittedName>
        <fullName evidence="2">Transposase</fullName>
    </submittedName>
</protein>